<evidence type="ECO:0000256" key="1">
    <source>
        <dbReference type="ARBA" id="ARBA00022741"/>
    </source>
</evidence>
<dbReference type="InterPro" id="IPR010488">
    <property type="entry name" value="Zeta_toxin_domain"/>
</dbReference>
<accession>A0ABZ2DMV0</accession>
<name>A0ABZ2DMV0_9PSED</name>
<dbReference type="Pfam" id="PF06414">
    <property type="entry name" value="Zeta_toxin"/>
    <property type="match status" value="1"/>
</dbReference>
<evidence type="ECO:0000313" key="5">
    <source>
        <dbReference type="Proteomes" id="UP001347174"/>
    </source>
</evidence>
<dbReference type="RefSeq" id="WP_338477277.1">
    <property type="nucleotide sequence ID" value="NZ_CP129946.1"/>
</dbReference>
<sequence>MSRLGAWEFVLAREKQEGRNIPCPEFVRQFYAAKTSVCALKREFQDALQVDVIIKDIDGGNEDIGIDLSADGIDLFVSQPYDQNELERILNGESQ</sequence>
<evidence type="ECO:0000313" key="4">
    <source>
        <dbReference type="EMBL" id="WWA79385.1"/>
    </source>
</evidence>
<proteinExistence type="predicted"/>
<dbReference type="EMBL" id="CP129946">
    <property type="protein sequence ID" value="WWA79385.1"/>
    <property type="molecule type" value="Genomic_DNA"/>
</dbReference>
<feature type="domain" description="Zeta toxin" evidence="3">
    <location>
        <begin position="6"/>
        <end position="62"/>
    </location>
</feature>
<gene>
    <name evidence="4" type="ORF">QYQ93_19100</name>
</gene>
<dbReference type="Proteomes" id="UP001347174">
    <property type="component" value="Chromosome"/>
</dbReference>
<protein>
    <submittedName>
        <fullName evidence="4">Zeta toxin family protein</fullName>
    </submittedName>
</protein>
<keyword evidence="2" id="KW-0067">ATP-binding</keyword>
<reference evidence="4 5" key="1">
    <citation type="submission" date="2023-07" db="EMBL/GenBank/DDBJ databases">
        <title>Plant endophyte Pseudomonas khavaziana can be used to control wheat stem rot.</title>
        <authorList>
            <person name="Guo S."/>
            <person name="Shen X."/>
        </authorList>
    </citation>
    <scope>NUCLEOTIDE SEQUENCE [LARGE SCALE GENOMIC DNA]</scope>
    <source>
        <strain evidence="4 5">SR9</strain>
    </source>
</reference>
<keyword evidence="5" id="KW-1185">Reference proteome</keyword>
<evidence type="ECO:0000256" key="2">
    <source>
        <dbReference type="ARBA" id="ARBA00022840"/>
    </source>
</evidence>
<keyword evidence="1" id="KW-0547">Nucleotide-binding</keyword>
<organism evidence="4 5">
    <name type="scientific">Pseudomonas khavaziana</name>
    <dbReference type="NCBI Taxonomy" id="2842351"/>
    <lineage>
        <taxon>Bacteria</taxon>
        <taxon>Pseudomonadati</taxon>
        <taxon>Pseudomonadota</taxon>
        <taxon>Gammaproteobacteria</taxon>
        <taxon>Pseudomonadales</taxon>
        <taxon>Pseudomonadaceae</taxon>
        <taxon>Pseudomonas</taxon>
    </lineage>
</organism>
<evidence type="ECO:0000259" key="3">
    <source>
        <dbReference type="Pfam" id="PF06414"/>
    </source>
</evidence>